<proteinExistence type="predicted"/>
<accession>A0ABT2BNG1</accession>
<dbReference type="PROSITE" id="PS51257">
    <property type="entry name" value="PROKAR_LIPOPROTEIN"/>
    <property type="match status" value="1"/>
</dbReference>
<protein>
    <recommendedName>
        <fullName evidence="4">Lipoprotein</fullName>
    </recommendedName>
</protein>
<feature type="compositionally biased region" description="Low complexity" evidence="1">
    <location>
        <begin position="74"/>
        <end position="91"/>
    </location>
</feature>
<gene>
    <name evidence="2" type="ORF">NX773_17975</name>
</gene>
<reference evidence="2 3" key="1">
    <citation type="submission" date="2022-08" db="EMBL/GenBank/DDBJ databases">
        <title>Reclassification of Massilia species as members of the genera Telluria, Duganella, Pseudoduganella, Mokoshia gen. nov. and Zemynaea gen. nov. using orthogonal and non-orthogonal genome-based approaches.</title>
        <authorList>
            <person name="Bowman J.P."/>
        </authorList>
    </citation>
    <scope>NUCLEOTIDE SEQUENCE [LARGE SCALE GENOMIC DNA]</scope>
    <source>
        <strain evidence="2 3">JCM 31607</strain>
    </source>
</reference>
<feature type="region of interest" description="Disordered" evidence="1">
    <location>
        <begin position="68"/>
        <end position="91"/>
    </location>
</feature>
<evidence type="ECO:0008006" key="4">
    <source>
        <dbReference type="Google" id="ProtNLM"/>
    </source>
</evidence>
<dbReference type="RefSeq" id="WP_258857674.1">
    <property type="nucleotide sequence ID" value="NZ_JANUGV010000005.1"/>
</dbReference>
<name>A0ABT2BNG1_9BURK</name>
<dbReference type="EMBL" id="JANUGV010000005">
    <property type="protein sequence ID" value="MCS0610059.1"/>
    <property type="molecule type" value="Genomic_DNA"/>
</dbReference>
<organism evidence="2 3">
    <name type="scientific">Massilia solisilvae</name>
    <dbReference type="NCBI Taxonomy" id="1811225"/>
    <lineage>
        <taxon>Bacteria</taxon>
        <taxon>Pseudomonadati</taxon>
        <taxon>Pseudomonadota</taxon>
        <taxon>Betaproteobacteria</taxon>
        <taxon>Burkholderiales</taxon>
        <taxon>Oxalobacteraceae</taxon>
        <taxon>Telluria group</taxon>
        <taxon>Massilia</taxon>
    </lineage>
</organism>
<evidence type="ECO:0000313" key="2">
    <source>
        <dbReference type="EMBL" id="MCS0610059.1"/>
    </source>
</evidence>
<keyword evidence="3" id="KW-1185">Reference proteome</keyword>
<dbReference type="Proteomes" id="UP001205861">
    <property type="component" value="Unassembled WGS sequence"/>
</dbReference>
<sequence>MTSTQKKWISLALAVGLVALVSILTGCGRKEAEQVEAKNKAAAASAFMHQGNGKVRKWGESGFVGFSSKDLKPAGSARAAAESSEASNAKK</sequence>
<evidence type="ECO:0000256" key="1">
    <source>
        <dbReference type="SAM" id="MobiDB-lite"/>
    </source>
</evidence>
<evidence type="ECO:0000313" key="3">
    <source>
        <dbReference type="Proteomes" id="UP001205861"/>
    </source>
</evidence>
<comment type="caution">
    <text evidence="2">The sequence shown here is derived from an EMBL/GenBank/DDBJ whole genome shotgun (WGS) entry which is preliminary data.</text>
</comment>